<dbReference type="eggNOG" id="COG4253">
    <property type="taxonomic scope" value="Bacteria"/>
</dbReference>
<name>B2VJE5_ERWT9</name>
<gene>
    <name evidence="1" type="ordered locus">ETA_06240</name>
</gene>
<dbReference type="STRING" id="465817.ETA_06240"/>
<dbReference type="AlphaFoldDB" id="B2VJE5"/>
<sequence>MKLTVGDVRGLTSGEISMAISVFGNAINYAFVKVHNDSYLPFNLQSNRVAMTPNGEIYFREPYYKDDFSIAPAGDKHWFIHEMVHVLQHQIGMNVRLRGTFSWAASYEYSLPPDKLLSDFGMEQQASIISDYYYVKSFGLNNFDRLSGFRGIVGPDLKLKYQNTLRVFLTNPRSRSAFL</sequence>
<dbReference type="Proteomes" id="UP000001726">
    <property type="component" value="Chromosome"/>
</dbReference>
<evidence type="ECO:0000313" key="1">
    <source>
        <dbReference type="EMBL" id="CAO95670.1"/>
    </source>
</evidence>
<keyword evidence="2" id="KW-1185">Reference proteome</keyword>
<proteinExistence type="predicted"/>
<dbReference type="EMBL" id="CU468135">
    <property type="protein sequence ID" value="CAO95670.1"/>
    <property type="molecule type" value="Genomic_DNA"/>
</dbReference>
<accession>B2VJE5</accession>
<reference evidence="1 2" key="1">
    <citation type="journal article" date="2008" name="Environ. Microbiol.">
        <title>The genome of Erwinia tasmaniensis strain Et1/99, a non-pathogenic bacterium in the genus Erwinia.</title>
        <authorList>
            <person name="Kube M."/>
            <person name="Migdoll A.M."/>
            <person name="Mueller I."/>
            <person name="Kuhl H."/>
            <person name="Beck A."/>
            <person name="Reinhardt R."/>
            <person name="Geider K."/>
        </authorList>
    </citation>
    <scope>NUCLEOTIDE SEQUENCE [LARGE SCALE GENOMIC DNA]</scope>
    <source>
        <strain evidence="2">DSM 17950 / CFBP 7177 / CIP 109463 / NCPPB 4357 / Et1/99</strain>
    </source>
</reference>
<dbReference type="RefSeq" id="WP_012440373.1">
    <property type="nucleotide sequence ID" value="NC_010694.1"/>
</dbReference>
<protein>
    <recommendedName>
        <fullName evidence="3">Rhs element Vgr protein</fullName>
    </recommendedName>
</protein>
<dbReference type="KEGG" id="eta:ETA_06240"/>
<dbReference type="HOGENOM" id="CLU_095998_0_0_6"/>
<dbReference type="OrthoDB" id="8686772at2"/>
<organism evidence="1 2">
    <name type="scientific">Erwinia tasmaniensis (strain DSM 17950 / CFBP 7177 / CIP 109463 / NCPPB 4357 / Et1/99)</name>
    <dbReference type="NCBI Taxonomy" id="465817"/>
    <lineage>
        <taxon>Bacteria</taxon>
        <taxon>Pseudomonadati</taxon>
        <taxon>Pseudomonadota</taxon>
        <taxon>Gammaproteobacteria</taxon>
        <taxon>Enterobacterales</taxon>
        <taxon>Erwiniaceae</taxon>
        <taxon>Erwinia</taxon>
    </lineage>
</organism>
<evidence type="ECO:0000313" key="2">
    <source>
        <dbReference type="Proteomes" id="UP000001726"/>
    </source>
</evidence>
<evidence type="ECO:0008006" key="3">
    <source>
        <dbReference type="Google" id="ProtNLM"/>
    </source>
</evidence>